<dbReference type="RefSeq" id="WP_155395769.1">
    <property type="nucleotide sequence ID" value="NZ_CP009509.1"/>
</dbReference>
<name>A0A0E3PZ91_METMZ</name>
<protein>
    <submittedName>
        <fullName evidence="2">Type I restriction-modification system, specificity subunit S</fullName>
        <ecNumber evidence="2">3.1.21.3</ecNumber>
    </submittedName>
</protein>
<organism evidence="2 3">
    <name type="scientific">Methanosarcina mazei WWM610</name>
    <dbReference type="NCBI Taxonomy" id="1434117"/>
    <lineage>
        <taxon>Archaea</taxon>
        <taxon>Methanobacteriati</taxon>
        <taxon>Methanobacteriota</taxon>
        <taxon>Stenosarchaea group</taxon>
        <taxon>Methanomicrobia</taxon>
        <taxon>Methanosarcinales</taxon>
        <taxon>Methanosarcinaceae</taxon>
        <taxon>Methanosarcina</taxon>
    </lineage>
</organism>
<feature type="coiled-coil region" evidence="1">
    <location>
        <begin position="47"/>
        <end position="74"/>
    </location>
</feature>
<keyword evidence="2" id="KW-0378">Hydrolase</keyword>
<accession>A0A0E3PZ91</accession>
<dbReference type="PATRIC" id="fig|1434117.4.peg.2927"/>
<gene>
    <name evidence="2" type="ORF">MSMAW_2291</name>
</gene>
<reference evidence="2 3" key="1">
    <citation type="submission" date="2014-07" db="EMBL/GenBank/DDBJ databases">
        <title>Methanogenic archaea and the global carbon cycle.</title>
        <authorList>
            <person name="Henriksen J.R."/>
            <person name="Luke J."/>
            <person name="Reinhart S."/>
            <person name="Benedict M.N."/>
            <person name="Youngblut N.D."/>
            <person name="Metcalf M.E."/>
            <person name="Whitaker R.J."/>
            <person name="Metcalf W.W."/>
        </authorList>
    </citation>
    <scope>NUCLEOTIDE SEQUENCE [LARGE SCALE GENOMIC DNA]</scope>
    <source>
        <strain evidence="2 3">WWM610</strain>
    </source>
</reference>
<dbReference type="AlphaFoldDB" id="A0A0E3PZ91"/>
<proteinExistence type="predicted"/>
<evidence type="ECO:0000313" key="3">
    <source>
        <dbReference type="Proteomes" id="UP000033058"/>
    </source>
</evidence>
<keyword evidence="1" id="KW-0175">Coiled coil</keyword>
<evidence type="ECO:0000313" key="2">
    <source>
        <dbReference type="EMBL" id="AKB41282.1"/>
    </source>
</evidence>
<evidence type="ECO:0000256" key="1">
    <source>
        <dbReference type="SAM" id="Coils"/>
    </source>
</evidence>
<dbReference type="EMBL" id="CP009509">
    <property type="protein sequence ID" value="AKB41282.1"/>
    <property type="molecule type" value="Genomic_DNA"/>
</dbReference>
<dbReference type="Proteomes" id="UP000033058">
    <property type="component" value="Chromosome"/>
</dbReference>
<dbReference type="EC" id="3.1.21.3" evidence="2"/>
<dbReference type="GO" id="GO:0009035">
    <property type="term" value="F:type I site-specific deoxyribonuclease activity"/>
    <property type="evidence" value="ECO:0007669"/>
    <property type="project" value="UniProtKB-EC"/>
</dbReference>
<dbReference type="GeneID" id="24852039"/>
<dbReference type="HOGENOM" id="CLU_923205_0_0_2"/>
<sequence length="301" mass="35428">MTSELDLFLGFGIQNKKWRIDNEEIEKRGLPVKGEFDFQIIRYIASLRDRINNLSLLKNEIEVLNKEAIEETEKLYETNYGTSYKRNLLANYYETFLNQIYGIMENVAKINFFVFDDYFIHNNQELNRGFENQRNKIIEGKLSLHPDYDNIIKNDLDWYNELSSIRHTFIHFIAGTCIINRKEEIVLEYLTYNLSNIELNEEVKIIRNIIKDVESFYNKTMTFLNDISVIYLKNLDPSTISYFYDLKDDYLEIKEIRLGDYLEGKTGKLLHKVPKNQTAGGHPTLKDGVCFGPPARLLGDR</sequence>